<keyword evidence="2" id="KW-1185">Reference proteome</keyword>
<dbReference type="InterPro" id="IPR016039">
    <property type="entry name" value="Thiolase-like"/>
</dbReference>
<dbReference type="Proteomes" id="UP001221686">
    <property type="component" value="Unassembled WGS sequence"/>
</dbReference>
<comment type="caution">
    <text evidence="1">The sequence shown here is derived from an EMBL/GenBank/DDBJ whole genome shotgun (WGS) entry which is preliminary data.</text>
</comment>
<dbReference type="SUPFAM" id="SSF53901">
    <property type="entry name" value="Thiolase-like"/>
    <property type="match status" value="1"/>
</dbReference>
<protein>
    <submittedName>
        <fullName evidence="1">3-oxoacyl-ACP synthase</fullName>
    </submittedName>
</protein>
<proteinExistence type="predicted"/>
<reference evidence="1 2" key="1">
    <citation type="submission" date="2022-11" db="EMBL/GenBank/DDBJ databases">
        <title>Minimal conservation of predation-associated metabolite biosynthetic gene clusters underscores biosynthetic potential of Myxococcota including descriptions for ten novel species: Archangium lansinium sp. nov., Myxococcus landrumus sp. nov., Nannocystis bai.</title>
        <authorList>
            <person name="Ahearne A."/>
            <person name="Stevens C."/>
            <person name="Dowd S."/>
        </authorList>
    </citation>
    <scope>NUCLEOTIDE SEQUENCE [LARGE SCALE GENOMIC DNA]</scope>
    <source>
        <strain evidence="1 2">BB15-2</strain>
    </source>
</reference>
<evidence type="ECO:0000313" key="2">
    <source>
        <dbReference type="Proteomes" id="UP001221686"/>
    </source>
</evidence>
<dbReference type="RefSeq" id="WP_272090000.1">
    <property type="nucleotide sequence ID" value="NZ_JAQNDL010000003.1"/>
</dbReference>
<sequence length="345" mass="35299">MGGDVNAGDGGLAVLRVGMGTPLGLSAPTTLAAVRAGVVRFAETELEDRSGEPIRASRSSRLEATCGRSGRIAALAGWAVRDCLAGLPVTPLPLYLAAPQRSGAPVDEAEIVAALQAEVPTPLELREVMRGGRAGLFQLLERLTAADAEPLALVLAADSLCDAATLEQLGLRDRVLASHRDGIVPGEAAVALLLARGPGGAKVEGAPLGRIIACTLGHMNDDGGRVRALADGLADVFTRLARAPGVGDERPRCVASSQTGEVAEARAFSYAALRQAPLMPEPLVHLRACESFGDTGAAAPALALALALHHLRSGRGRALLYGSDDDGALGACIFEVTPARGGASR</sequence>
<organism evidence="1 2">
    <name type="scientific">Nannocystis bainbridge</name>
    <dbReference type="NCBI Taxonomy" id="2995303"/>
    <lineage>
        <taxon>Bacteria</taxon>
        <taxon>Pseudomonadati</taxon>
        <taxon>Myxococcota</taxon>
        <taxon>Polyangia</taxon>
        <taxon>Nannocystales</taxon>
        <taxon>Nannocystaceae</taxon>
        <taxon>Nannocystis</taxon>
    </lineage>
</organism>
<evidence type="ECO:0000313" key="1">
    <source>
        <dbReference type="EMBL" id="MDC0721497.1"/>
    </source>
</evidence>
<gene>
    <name evidence="1" type="ORF">POL25_31610</name>
</gene>
<accession>A0ABT5E6K7</accession>
<name>A0ABT5E6K7_9BACT</name>
<dbReference type="EMBL" id="JAQNDL010000003">
    <property type="protein sequence ID" value="MDC0721497.1"/>
    <property type="molecule type" value="Genomic_DNA"/>
</dbReference>